<dbReference type="AlphaFoldDB" id="A0A9Q3C0U2"/>
<dbReference type="CDD" id="cd23823">
    <property type="entry name" value="RWD_GCN2"/>
    <property type="match status" value="1"/>
</dbReference>
<evidence type="ECO:0000313" key="3">
    <source>
        <dbReference type="Proteomes" id="UP000765509"/>
    </source>
</evidence>
<dbReference type="InterPro" id="IPR016135">
    <property type="entry name" value="UBQ-conjugating_enzyme/RWD"/>
</dbReference>
<feature type="domain" description="RWD" evidence="1">
    <location>
        <begin position="11"/>
        <end position="113"/>
    </location>
</feature>
<comment type="caution">
    <text evidence="2">The sequence shown here is derived from an EMBL/GenBank/DDBJ whole genome shotgun (WGS) entry which is preliminary data.</text>
</comment>
<dbReference type="Gene3D" id="3.10.110.10">
    <property type="entry name" value="Ubiquitin Conjugating Enzyme"/>
    <property type="match status" value="1"/>
</dbReference>
<proteinExistence type="predicted"/>
<dbReference type="SUPFAM" id="SSF54495">
    <property type="entry name" value="UBC-like"/>
    <property type="match status" value="1"/>
</dbReference>
<keyword evidence="3" id="KW-1185">Reference proteome</keyword>
<gene>
    <name evidence="2" type="ORF">O181_014588</name>
</gene>
<dbReference type="InterPro" id="IPR032378">
    <property type="entry name" value="ZC3H15/TMA46_C"/>
</dbReference>
<dbReference type="PANTHER" id="PTHR12292">
    <property type="entry name" value="RWD DOMAIN-CONTAINING PROTEIN"/>
    <property type="match status" value="1"/>
</dbReference>
<evidence type="ECO:0000313" key="2">
    <source>
        <dbReference type="EMBL" id="MBW0474873.1"/>
    </source>
</evidence>
<name>A0A9Q3C0U2_9BASI</name>
<protein>
    <recommendedName>
        <fullName evidence="1">RWD domain-containing protein</fullName>
    </recommendedName>
</protein>
<accession>A0A9Q3C0U2</accession>
<reference evidence="2" key="1">
    <citation type="submission" date="2021-03" db="EMBL/GenBank/DDBJ databases">
        <title>Draft genome sequence of rust myrtle Austropuccinia psidii MF-1, a brazilian biotype.</title>
        <authorList>
            <person name="Quecine M.C."/>
            <person name="Pachon D.M.R."/>
            <person name="Bonatelli M.L."/>
            <person name="Correr F.H."/>
            <person name="Franceschini L.M."/>
            <person name="Leite T.F."/>
            <person name="Margarido G.R.A."/>
            <person name="Almeida C.A."/>
            <person name="Ferrarezi J.A."/>
            <person name="Labate C.A."/>
        </authorList>
    </citation>
    <scope>NUCLEOTIDE SEQUENCE</scope>
    <source>
        <strain evidence="2">MF-1</strain>
    </source>
</reference>
<dbReference type="OrthoDB" id="277175at2759"/>
<dbReference type="Pfam" id="PF05773">
    <property type="entry name" value="RWD"/>
    <property type="match status" value="1"/>
</dbReference>
<evidence type="ECO:0000259" key="1">
    <source>
        <dbReference type="PROSITE" id="PS50908"/>
    </source>
</evidence>
<dbReference type="EMBL" id="AVOT02003892">
    <property type="protein sequence ID" value="MBW0474873.1"/>
    <property type="molecule type" value="Genomic_DNA"/>
</dbReference>
<dbReference type="Proteomes" id="UP000765509">
    <property type="component" value="Unassembled WGS sequence"/>
</dbReference>
<dbReference type="SMART" id="SM00591">
    <property type="entry name" value="RWD"/>
    <property type="match status" value="1"/>
</dbReference>
<dbReference type="PROSITE" id="PS50908">
    <property type="entry name" value="RWD"/>
    <property type="match status" value="1"/>
</dbReference>
<dbReference type="InterPro" id="IPR006575">
    <property type="entry name" value="RWD_dom"/>
</dbReference>
<sequence length="236" mass="26857">MSEQYLEQRREEIEVLQSIFEDLTLLADDQVVLKTQPEVQSASDPLTVNLKITYTDSYPDELPQIQVEPIEGELSEGEMEAVLYKLQEVAQESLGMAMIFTLSLSLQQELDRVLSARTEEQLRAEQEAIKRAEELEATKSKGTPVTKETFLIWKAKYDQEVRLKKLKEEDERLKTLPPKEREEQRKGVMKMTGRELFESNKALVASDNFALDADAVELDLTGFANEQASTANELSP</sequence>
<organism evidence="2 3">
    <name type="scientific">Austropuccinia psidii MF-1</name>
    <dbReference type="NCBI Taxonomy" id="1389203"/>
    <lineage>
        <taxon>Eukaryota</taxon>
        <taxon>Fungi</taxon>
        <taxon>Dikarya</taxon>
        <taxon>Basidiomycota</taxon>
        <taxon>Pucciniomycotina</taxon>
        <taxon>Pucciniomycetes</taxon>
        <taxon>Pucciniales</taxon>
        <taxon>Sphaerophragmiaceae</taxon>
        <taxon>Austropuccinia</taxon>
    </lineage>
</organism>
<dbReference type="Pfam" id="PF16543">
    <property type="entry name" value="DFRP_C"/>
    <property type="match status" value="1"/>
</dbReference>
<dbReference type="InterPro" id="IPR040213">
    <property type="entry name" value="GIR2-like"/>
</dbReference>